<evidence type="ECO:0008006" key="3">
    <source>
        <dbReference type="Google" id="ProtNLM"/>
    </source>
</evidence>
<protein>
    <recommendedName>
        <fullName evidence="3">Reverse transcriptase zinc-binding domain-containing protein</fullName>
    </recommendedName>
</protein>
<accession>A0A8R7P3F3</accession>
<evidence type="ECO:0000313" key="1">
    <source>
        <dbReference type="EnsemblPlants" id="TuG1812G0100001958.01.T01.cds304219"/>
    </source>
</evidence>
<reference evidence="1" key="2">
    <citation type="submission" date="2018-03" db="EMBL/GenBank/DDBJ databases">
        <title>The Triticum urartu genome reveals the dynamic nature of wheat genome evolution.</title>
        <authorList>
            <person name="Ling H."/>
            <person name="Ma B."/>
            <person name="Shi X."/>
            <person name="Liu H."/>
            <person name="Dong L."/>
            <person name="Sun H."/>
            <person name="Cao Y."/>
            <person name="Gao Q."/>
            <person name="Zheng S."/>
            <person name="Li Y."/>
            <person name="Yu Y."/>
            <person name="Du H."/>
            <person name="Qi M."/>
            <person name="Li Y."/>
            <person name="Yu H."/>
            <person name="Cui Y."/>
            <person name="Wang N."/>
            <person name="Chen C."/>
            <person name="Wu H."/>
            <person name="Zhao Y."/>
            <person name="Zhang J."/>
            <person name="Li Y."/>
            <person name="Zhou W."/>
            <person name="Zhang B."/>
            <person name="Hu W."/>
            <person name="Eijk M."/>
            <person name="Tang J."/>
            <person name="Witsenboer H."/>
            <person name="Zhao S."/>
            <person name="Li Z."/>
            <person name="Zhang A."/>
            <person name="Wang D."/>
            <person name="Liang C."/>
        </authorList>
    </citation>
    <scope>NUCLEOTIDE SEQUENCE [LARGE SCALE GENOMIC DNA]</scope>
    <source>
        <strain evidence="1">cv. G1812</strain>
    </source>
</reference>
<keyword evidence="2" id="KW-1185">Reference proteome</keyword>
<reference evidence="1" key="3">
    <citation type="submission" date="2022-06" db="UniProtKB">
        <authorList>
            <consortium name="EnsemblPlants"/>
        </authorList>
    </citation>
    <scope>IDENTIFICATION</scope>
</reference>
<reference evidence="2" key="1">
    <citation type="journal article" date="2013" name="Nature">
        <title>Draft genome of the wheat A-genome progenitor Triticum urartu.</title>
        <authorList>
            <person name="Ling H.Q."/>
            <person name="Zhao S."/>
            <person name="Liu D."/>
            <person name="Wang J."/>
            <person name="Sun H."/>
            <person name="Zhang C."/>
            <person name="Fan H."/>
            <person name="Li D."/>
            <person name="Dong L."/>
            <person name="Tao Y."/>
            <person name="Gao C."/>
            <person name="Wu H."/>
            <person name="Li Y."/>
            <person name="Cui Y."/>
            <person name="Guo X."/>
            <person name="Zheng S."/>
            <person name="Wang B."/>
            <person name="Yu K."/>
            <person name="Liang Q."/>
            <person name="Yang W."/>
            <person name="Lou X."/>
            <person name="Chen J."/>
            <person name="Feng M."/>
            <person name="Jian J."/>
            <person name="Zhang X."/>
            <person name="Luo G."/>
            <person name="Jiang Y."/>
            <person name="Liu J."/>
            <person name="Wang Z."/>
            <person name="Sha Y."/>
            <person name="Zhang B."/>
            <person name="Wu H."/>
            <person name="Tang D."/>
            <person name="Shen Q."/>
            <person name="Xue P."/>
            <person name="Zou S."/>
            <person name="Wang X."/>
            <person name="Liu X."/>
            <person name="Wang F."/>
            <person name="Yang Y."/>
            <person name="An X."/>
            <person name="Dong Z."/>
            <person name="Zhang K."/>
            <person name="Zhang X."/>
            <person name="Luo M.C."/>
            <person name="Dvorak J."/>
            <person name="Tong Y."/>
            <person name="Wang J."/>
            <person name="Yang H."/>
            <person name="Li Z."/>
            <person name="Wang D."/>
            <person name="Zhang A."/>
            <person name="Wang J."/>
        </authorList>
    </citation>
    <scope>NUCLEOTIDE SEQUENCE</scope>
    <source>
        <strain evidence="2">cv. G1812</strain>
    </source>
</reference>
<dbReference type="Proteomes" id="UP000015106">
    <property type="component" value="Chromosome 1"/>
</dbReference>
<dbReference type="Gramene" id="TuG1812G0100001958.01.T01">
    <property type="protein sequence ID" value="TuG1812G0100001958.01.T01.cds304219"/>
    <property type="gene ID" value="TuG1812G0100001958.01"/>
</dbReference>
<proteinExistence type="predicted"/>
<dbReference type="AlphaFoldDB" id="A0A8R7P3F3"/>
<organism evidence="1 2">
    <name type="scientific">Triticum urartu</name>
    <name type="common">Red wild einkorn</name>
    <name type="synonym">Crithodium urartu</name>
    <dbReference type="NCBI Taxonomy" id="4572"/>
    <lineage>
        <taxon>Eukaryota</taxon>
        <taxon>Viridiplantae</taxon>
        <taxon>Streptophyta</taxon>
        <taxon>Embryophyta</taxon>
        <taxon>Tracheophyta</taxon>
        <taxon>Spermatophyta</taxon>
        <taxon>Magnoliopsida</taxon>
        <taxon>Liliopsida</taxon>
        <taxon>Poales</taxon>
        <taxon>Poaceae</taxon>
        <taxon>BOP clade</taxon>
        <taxon>Pooideae</taxon>
        <taxon>Triticodae</taxon>
        <taxon>Triticeae</taxon>
        <taxon>Triticinae</taxon>
        <taxon>Triticum</taxon>
    </lineage>
</organism>
<name>A0A8R7P3F3_TRIUA</name>
<evidence type="ECO:0000313" key="2">
    <source>
        <dbReference type="Proteomes" id="UP000015106"/>
    </source>
</evidence>
<dbReference type="EnsemblPlants" id="TuG1812G0100001958.01.T01">
    <property type="protein sequence ID" value="TuG1812G0100001958.01.T01.cds304219"/>
    <property type="gene ID" value="TuG1812G0100001958.01"/>
</dbReference>
<sequence length="89" mass="10012">MQHLLAGCSFSHQMWHKVLSKCRSTSVSPLPDTRFQTWWLSTCSAASPASCKGLSSLLLLAAWLLWKQRNNCVFGGIVPSMHRLLNLIR</sequence>